<comment type="similarity">
    <text evidence="1">Belongs to the LysR transcriptional regulatory family.</text>
</comment>
<dbReference type="Proteomes" id="UP000317039">
    <property type="component" value="Chromosome"/>
</dbReference>
<reference evidence="8 9" key="1">
    <citation type="submission" date="2019-07" db="EMBL/GenBank/DDBJ databases">
        <title>Complete Genome Sequence and Methylome Analysis of Nocardia otitidis-caviarum NEB252.</title>
        <authorList>
            <person name="Fomenkov A."/>
            <person name="Anton B.P."/>
            <person name="Vincze T."/>
            <person name="Roberts R.J."/>
        </authorList>
    </citation>
    <scope>NUCLEOTIDE SEQUENCE [LARGE SCALE GENOMIC DNA]</scope>
    <source>
        <strain evidence="8 9">NEB252</strain>
    </source>
</reference>
<evidence type="ECO:0000313" key="9">
    <source>
        <dbReference type="Proteomes" id="UP000317039"/>
    </source>
</evidence>
<dbReference type="PANTHER" id="PTHR30346:SF0">
    <property type="entry name" value="HCA OPERON TRANSCRIPTIONAL ACTIVATOR HCAR"/>
    <property type="match status" value="1"/>
</dbReference>
<dbReference type="KEGG" id="nod:FOH10_01990"/>
<evidence type="ECO:0000256" key="4">
    <source>
        <dbReference type="ARBA" id="ARBA00023159"/>
    </source>
</evidence>
<protein>
    <submittedName>
        <fullName evidence="8">LysR family transcriptional regulator</fullName>
    </submittedName>
</protein>
<dbReference type="PANTHER" id="PTHR30346">
    <property type="entry name" value="TRANSCRIPTIONAL DUAL REGULATOR HCAR-RELATED"/>
    <property type="match status" value="1"/>
</dbReference>
<keyword evidence="2" id="KW-0805">Transcription regulation</keyword>
<organism evidence="8 9">
    <name type="scientific">Nocardia otitidiscaviarum</name>
    <dbReference type="NCBI Taxonomy" id="1823"/>
    <lineage>
        <taxon>Bacteria</taxon>
        <taxon>Bacillati</taxon>
        <taxon>Actinomycetota</taxon>
        <taxon>Actinomycetes</taxon>
        <taxon>Mycobacteriales</taxon>
        <taxon>Nocardiaceae</taxon>
        <taxon>Nocardia</taxon>
    </lineage>
</organism>
<evidence type="ECO:0000259" key="7">
    <source>
        <dbReference type="PROSITE" id="PS50931"/>
    </source>
</evidence>
<feature type="region of interest" description="Disordered" evidence="6">
    <location>
        <begin position="138"/>
        <end position="163"/>
    </location>
</feature>
<dbReference type="EMBL" id="CP041695">
    <property type="protein sequence ID" value="QDP77696.1"/>
    <property type="molecule type" value="Genomic_DNA"/>
</dbReference>
<dbReference type="GO" id="GO:0032993">
    <property type="term" value="C:protein-DNA complex"/>
    <property type="evidence" value="ECO:0007669"/>
    <property type="project" value="TreeGrafter"/>
</dbReference>
<dbReference type="GO" id="GO:0003700">
    <property type="term" value="F:DNA-binding transcription factor activity"/>
    <property type="evidence" value="ECO:0007669"/>
    <property type="project" value="InterPro"/>
</dbReference>
<evidence type="ECO:0000256" key="1">
    <source>
        <dbReference type="ARBA" id="ARBA00009437"/>
    </source>
</evidence>
<dbReference type="InterPro" id="IPR036390">
    <property type="entry name" value="WH_DNA-bd_sf"/>
</dbReference>
<feature type="domain" description="HTH lysR-type" evidence="7">
    <location>
        <begin position="1"/>
        <end position="58"/>
    </location>
</feature>
<keyword evidence="3" id="KW-0238">DNA-binding</keyword>
<keyword evidence="4" id="KW-0010">Activator</keyword>
<accession>A0A516NFM0</accession>
<evidence type="ECO:0000313" key="8">
    <source>
        <dbReference type="EMBL" id="QDP77696.1"/>
    </source>
</evidence>
<dbReference type="InterPro" id="IPR000847">
    <property type="entry name" value="LysR_HTH_N"/>
</dbReference>
<evidence type="ECO:0000256" key="6">
    <source>
        <dbReference type="SAM" id="MobiDB-lite"/>
    </source>
</evidence>
<dbReference type="AlphaFoldDB" id="A0A516NFM0"/>
<proteinExistence type="inferred from homology"/>
<dbReference type="InterPro" id="IPR036388">
    <property type="entry name" value="WH-like_DNA-bd_sf"/>
</dbReference>
<evidence type="ECO:0000256" key="2">
    <source>
        <dbReference type="ARBA" id="ARBA00023015"/>
    </source>
</evidence>
<evidence type="ECO:0000256" key="5">
    <source>
        <dbReference type="ARBA" id="ARBA00023163"/>
    </source>
</evidence>
<evidence type="ECO:0000256" key="3">
    <source>
        <dbReference type="ARBA" id="ARBA00023125"/>
    </source>
</evidence>
<sequence length="201" mass="22127">MELRHLRAFVTVTEELNFGRAAARLYVSQPALIRQIRALERLVGCDLLRRTTHQVELTLAGEALLDRARRILEGVDEAVLATRAVSGELLARITRNWELFGTADAELHSMRTAYEDLHAQFPPPQDISIRPITVGGVSSLPSCPKPPMPSAPQVASSKTTPPPLTPTLVFAPVRRLRCAPVGHVQHLQQRGPVANCEFPPI</sequence>
<dbReference type="SUPFAM" id="SSF46785">
    <property type="entry name" value="Winged helix' DNA-binding domain"/>
    <property type="match status" value="1"/>
</dbReference>
<dbReference type="GO" id="GO:0003677">
    <property type="term" value="F:DNA binding"/>
    <property type="evidence" value="ECO:0007669"/>
    <property type="project" value="UniProtKB-KW"/>
</dbReference>
<dbReference type="Gene3D" id="1.10.10.10">
    <property type="entry name" value="Winged helix-like DNA-binding domain superfamily/Winged helix DNA-binding domain"/>
    <property type="match status" value="1"/>
</dbReference>
<dbReference type="FunFam" id="1.10.10.10:FF:000001">
    <property type="entry name" value="LysR family transcriptional regulator"/>
    <property type="match status" value="1"/>
</dbReference>
<dbReference type="Pfam" id="PF00126">
    <property type="entry name" value="HTH_1"/>
    <property type="match status" value="1"/>
</dbReference>
<name>A0A516NFM0_9NOCA</name>
<dbReference type="PRINTS" id="PR00039">
    <property type="entry name" value="HTHLYSR"/>
</dbReference>
<keyword evidence="5" id="KW-0804">Transcription</keyword>
<gene>
    <name evidence="8" type="ORF">FOH10_01990</name>
</gene>
<dbReference type="PROSITE" id="PS50931">
    <property type="entry name" value="HTH_LYSR"/>
    <property type="match status" value="1"/>
</dbReference>